<organism evidence="2">
    <name type="scientific">marine sediment metagenome</name>
    <dbReference type="NCBI Taxonomy" id="412755"/>
    <lineage>
        <taxon>unclassified sequences</taxon>
        <taxon>metagenomes</taxon>
        <taxon>ecological metagenomes</taxon>
    </lineage>
</organism>
<feature type="compositionally biased region" description="Acidic residues" evidence="1">
    <location>
        <begin position="1"/>
        <end position="12"/>
    </location>
</feature>
<gene>
    <name evidence="2" type="ORF">LCGC14_0467310</name>
</gene>
<reference evidence="2" key="1">
    <citation type="journal article" date="2015" name="Nature">
        <title>Complex archaea that bridge the gap between prokaryotes and eukaryotes.</title>
        <authorList>
            <person name="Spang A."/>
            <person name="Saw J.H."/>
            <person name="Jorgensen S.L."/>
            <person name="Zaremba-Niedzwiedzka K."/>
            <person name="Martijn J."/>
            <person name="Lind A.E."/>
            <person name="van Eijk R."/>
            <person name="Schleper C."/>
            <person name="Guy L."/>
            <person name="Ettema T.J."/>
        </authorList>
    </citation>
    <scope>NUCLEOTIDE SEQUENCE</scope>
</reference>
<dbReference type="AlphaFoldDB" id="A0A0F9VM79"/>
<protein>
    <submittedName>
        <fullName evidence="2">Uncharacterized protein</fullName>
    </submittedName>
</protein>
<name>A0A0F9VM79_9ZZZZ</name>
<feature type="region of interest" description="Disordered" evidence="1">
    <location>
        <begin position="1"/>
        <end position="86"/>
    </location>
</feature>
<dbReference type="EMBL" id="LAZR01000488">
    <property type="protein sequence ID" value="KKN66863.1"/>
    <property type="molecule type" value="Genomic_DNA"/>
</dbReference>
<feature type="compositionally biased region" description="Basic and acidic residues" evidence="1">
    <location>
        <begin position="57"/>
        <end position="82"/>
    </location>
</feature>
<evidence type="ECO:0000313" key="2">
    <source>
        <dbReference type="EMBL" id="KKN66863.1"/>
    </source>
</evidence>
<feature type="region of interest" description="Disordered" evidence="1">
    <location>
        <begin position="310"/>
        <end position="338"/>
    </location>
</feature>
<feature type="compositionally biased region" description="Basic and acidic residues" evidence="1">
    <location>
        <begin position="310"/>
        <end position="335"/>
    </location>
</feature>
<evidence type="ECO:0000256" key="1">
    <source>
        <dbReference type="SAM" id="MobiDB-lite"/>
    </source>
</evidence>
<comment type="caution">
    <text evidence="2">The sequence shown here is derived from an EMBL/GenBank/DDBJ whole genome shotgun (WGS) entry which is preliminary data.</text>
</comment>
<accession>A0A0F9VM79</accession>
<proteinExistence type="predicted"/>
<feature type="compositionally biased region" description="Acidic residues" evidence="1">
    <location>
        <begin position="21"/>
        <end position="51"/>
    </location>
</feature>
<sequence>MSTEEQEQEVEIAEGMRFESVEEEAPEVEGEESTTPDEPEPVADGDEDELSPEQIEPEGKDSVEPDEKPPEETPAEPQKEEDVIPYTNEEVQALLKEEVPQLDRRRLTQDQQLAINAVQGGLTAKLQERGELKKRLEEIETRIQQPQPQQGQKTVDQMFAENPQGVLAELRTAISQKESEDPLGEDVIKLRNLRDHLMEQYMFAQTDNTRDVAVSTTVFDNVRKAVPEYDEKVESLNQMAVDNYGFTREDIGFLTSPTAVINIRTQRGDVQYPLGNMIPKIVGAFHDLQVKTAKIVELEGIIAKTKSISDKEVKDEPTSVEKAGDGFEKPKKEPGSYEEDYFLDRHKKSIM</sequence>